<keyword evidence="2" id="KW-0805">Transcription regulation</keyword>
<accession>E4XIK2</accession>
<organism evidence="9">
    <name type="scientific">Oikopleura dioica</name>
    <name type="common">Tunicate</name>
    <dbReference type="NCBI Taxonomy" id="34765"/>
    <lineage>
        <taxon>Eukaryota</taxon>
        <taxon>Metazoa</taxon>
        <taxon>Chordata</taxon>
        <taxon>Tunicata</taxon>
        <taxon>Appendicularia</taxon>
        <taxon>Copelata</taxon>
        <taxon>Oikopleuridae</taxon>
        <taxon>Oikopleura</taxon>
    </lineage>
</organism>
<feature type="compositionally biased region" description="Low complexity" evidence="7">
    <location>
        <begin position="26"/>
        <end position="49"/>
    </location>
</feature>
<feature type="domain" description="Grh/CP2 DB" evidence="8">
    <location>
        <begin position="296"/>
        <end position="544"/>
    </location>
</feature>
<keyword evidence="4" id="KW-0804">Transcription</keyword>
<dbReference type="GO" id="GO:0001228">
    <property type="term" value="F:DNA-binding transcription activator activity, RNA polymerase II-specific"/>
    <property type="evidence" value="ECO:0007669"/>
    <property type="project" value="TreeGrafter"/>
</dbReference>
<evidence type="ECO:0000256" key="4">
    <source>
        <dbReference type="ARBA" id="ARBA00023163"/>
    </source>
</evidence>
<dbReference type="Proteomes" id="UP000001307">
    <property type="component" value="Unassembled WGS sequence"/>
</dbReference>
<sequence>MMSTAQNSQTPSFLQRQNQRLPSWNSQLQEALSSCSASSGSVSPGRSTSLTGGSSPDTFNRSNSPGSSRDFDKCGMNFHDVALDAELAMLQHAYTSEAVSQLLCSTTTSSTSSNSSPESSPSRTSSHDSSNTSKTAQQAAHHNQAGNGQQQINSEASALTQGTWNLMDRLKWAPNKLMRPAEDAWKSYLDNPLATAGLMQLQAQNHHDDSAQHAALGLLYDYYNGPRNVLQHNMHAHQMPLQNQHKQMNQNNIVPAKPVDHVFGQKEGEGSSDSDSDVKDGIKTEGPNAGLPEDYQGEYFEYAMEAPKSLKQKEGEPTMSYINKAQFYAISLREVGATAWKFRNSKVKTVVSVIFGDGKPEEEQLRHWKYWHGRQHTAKQRVIDIADYKESSMISDINEISHNAISFTWDVNDIAKIFVSVNCLSTDFSAQKGIKGLPLLLQIDTYTDMRRNSKPAHRATVQLKVFCDKGAERKIRDEERKALRKKGGSGGAQPKPQFQLPVQNPLGIVMPGQQANMMQPNSKRNEIVLFKASSDLSSSVTYFAPEMASRTEADYLAAGEIPPMDTETRKRLCDTDGNEIPQKIPRHDPNTVLLYVKSPEAECFDALMLSKSNLAGLTEAIVQKYKIRGDAISRIYKKSKKGVLVNMDDIIIRHYSNEDTFIITFEEKGGKTKIVLTEV</sequence>
<feature type="compositionally biased region" description="Polar residues" evidence="7">
    <location>
        <begin position="50"/>
        <end position="67"/>
    </location>
</feature>
<keyword evidence="3 6" id="KW-0238">DNA-binding</keyword>
<evidence type="ECO:0000256" key="3">
    <source>
        <dbReference type="ARBA" id="ARBA00023125"/>
    </source>
</evidence>
<evidence type="ECO:0000256" key="5">
    <source>
        <dbReference type="ARBA" id="ARBA00023242"/>
    </source>
</evidence>
<evidence type="ECO:0000256" key="7">
    <source>
        <dbReference type="SAM" id="MobiDB-lite"/>
    </source>
</evidence>
<dbReference type="GO" id="GO:0005634">
    <property type="term" value="C:nucleus"/>
    <property type="evidence" value="ECO:0007669"/>
    <property type="project" value="UniProtKB-SubCell"/>
</dbReference>
<dbReference type="Pfam" id="PF25416">
    <property type="entry name" value="GRHL1_C"/>
    <property type="match status" value="1"/>
</dbReference>
<evidence type="ECO:0000313" key="10">
    <source>
        <dbReference type="Proteomes" id="UP000001307"/>
    </source>
</evidence>
<dbReference type="PANTHER" id="PTHR11037:SF20">
    <property type="entry name" value="PROTEIN GRAINYHEAD"/>
    <property type="match status" value="1"/>
</dbReference>
<feature type="region of interest" description="Disordered" evidence="7">
    <location>
        <begin position="262"/>
        <end position="294"/>
    </location>
</feature>
<dbReference type="Pfam" id="PF04516">
    <property type="entry name" value="CP2"/>
    <property type="match status" value="1"/>
</dbReference>
<evidence type="ECO:0000256" key="2">
    <source>
        <dbReference type="ARBA" id="ARBA00023015"/>
    </source>
</evidence>
<dbReference type="PANTHER" id="PTHR11037">
    <property type="entry name" value="TRANSCRIPTION FACTOR CP2"/>
    <property type="match status" value="1"/>
</dbReference>
<protein>
    <recommendedName>
        <fullName evidence="8">Grh/CP2 DB domain-containing protein</fullName>
    </recommendedName>
</protein>
<evidence type="ECO:0000259" key="8">
    <source>
        <dbReference type="PROSITE" id="PS51968"/>
    </source>
</evidence>
<feature type="compositionally biased region" description="Polar residues" evidence="7">
    <location>
        <begin position="1"/>
        <end position="25"/>
    </location>
</feature>
<dbReference type="AlphaFoldDB" id="E4XIK2"/>
<dbReference type="OrthoDB" id="7680836at2759"/>
<feature type="region of interest" description="Disordered" evidence="7">
    <location>
        <begin position="107"/>
        <end position="152"/>
    </location>
</feature>
<feature type="region of interest" description="Disordered" evidence="7">
    <location>
        <begin position="481"/>
        <end position="500"/>
    </location>
</feature>
<reference evidence="9" key="1">
    <citation type="journal article" date="2010" name="Science">
        <title>Plasticity of animal genome architecture unmasked by rapid evolution of a pelagic tunicate.</title>
        <authorList>
            <person name="Denoeud F."/>
            <person name="Henriet S."/>
            <person name="Mungpakdee S."/>
            <person name="Aury J.M."/>
            <person name="Da Silva C."/>
            <person name="Brinkmann H."/>
            <person name="Mikhaleva J."/>
            <person name="Olsen L.C."/>
            <person name="Jubin C."/>
            <person name="Canestro C."/>
            <person name="Bouquet J.M."/>
            <person name="Danks G."/>
            <person name="Poulain J."/>
            <person name="Campsteijn C."/>
            <person name="Adamski M."/>
            <person name="Cross I."/>
            <person name="Yadetie F."/>
            <person name="Muffato M."/>
            <person name="Louis A."/>
            <person name="Butcher S."/>
            <person name="Tsagkogeorga G."/>
            <person name="Konrad A."/>
            <person name="Singh S."/>
            <person name="Jensen M.F."/>
            <person name="Cong E.H."/>
            <person name="Eikeseth-Otteraa H."/>
            <person name="Noel B."/>
            <person name="Anthouard V."/>
            <person name="Porcel B.M."/>
            <person name="Kachouri-Lafond R."/>
            <person name="Nishino A."/>
            <person name="Ugolini M."/>
            <person name="Chourrout P."/>
            <person name="Nishida H."/>
            <person name="Aasland R."/>
            <person name="Huzurbazar S."/>
            <person name="Westhof E."/>
            <person name="Delsuc F."/>
            <person name="Lehrach H."/>
            <person name="Reinhardt R."/>
            <person name="Weissenbach J."/>
            <person name="Roy S.W."/>
            <person name="Artiguenave F."/>
            <person name="Postlethwait J.H."/>
            <person name="Manak J.R."/>
            <person name="Thompson E.M."/>
            <person name="Jaillon O."/>
            <person name="Du Pasquier L."/>
            <person name="Boudinot P."/>
            <person name="Liberles D.A."/>
            <person name="Volff J.N."/>
            <person name="Philippe H."/>
            <person name="Lenhard B."/>
            <person name="Roest Crollius H."/>
            <person name="Wincker P."/>
            <person name="Chourrout D."/>
        </authorList>
    </citation>
    <scope>NUCLEOTIDE SEQUENCE [LARGE SCALE GENOMIC DNA]</scope>
</reference>
<dbReference type="InterPro" id="IPR040167">
    <property type="entry name" value="TF_CP2-like"/>
</dbReference>
<keyword evidence="10" id="KW-1185">Reference proteome</keyword>
<name>E4XIK2_OIKDI</name>
<dbReference type="InParanoid" id="E4XIK2"/>
<dbReference type="InterPro" id="IPR057520">
    <property type="entry name" value="GRHL1/CP2_C"/>
</dbReference>
<keyword evidence="5 6" id="KW-0539">Nucleus</keyword>
<feature type="region of interest" description="Disordered" evidence="7">
    <location>
        <begin position="1"/>
        <end position="68"/>
    </location>
</feature>
<evidence type="ECO:0000256" key="1">
    <source>
        <dbReference type="ARBA" id="ARBA00004123"/>
    </source>
</evidence>
<dbReference type="InterPro" id="IPR007604">
    <property type="entry name" value="CP2"/>
</dbReference>
<evidence type="ECO:0000313" key="9">
    <source>
        <dbReference type="EMBL" id="CBY10403.1"/>
    </source>
</evidence>
<gene>
    <name evidence="9" type="ORF">GSOID_T00012425001</name>
</gene>
<dbReference type="EMBL" id="FN653055">
    <property type="protein sequence ID" value="CBY10403.1"/>
    <property type="molecule type" value="Genomic_DNA"/>
</dbReference>
<dbReference type="GO" id="GO:0000978">
    <property type="term" value="F:RNA polymerase II cis-regulatory region sequence-specific DNA binding"/>
    <property type="evidence" value="ECO:0007669"/>
    <property type="project" value="TreeGrafter"/>
</dbReference>
<proteinExistence type="predicted"/>
<dbReference type="PROSITE" id="PS51968">
    <property type="entry name" value="GRH_CP2_DB"/>
    <property type="match status" value="1"/>
</dbReference>
<feature type="compositionally biased region" description="Low complexity" evidence="7">
    <location>
        <begin position="107"/>
        <end position="151"/>
    </location>
</feature>
<evidence type="ECO:0000256" key="6">
    <source>
        <dbReference type="PROSITE-ProRule" id="PRU01313"/>
    </source>
</evidence>
<comment type="subcellular location">
    <subcellularLocation>
        <location evidence="1 6">Nucleus</location>
    </subcellularLocation>
</comment>